<proteinExistence type="predicted"/>
<accession>A0A166EQ78</accession>
<evidence type="ECO:0000313" key="2">
    <source>
        <dbReference type="Proteomes" id="UP000076532"/>
    </source>
</evidence>
<sequence>MNCMNCVEVAPLHFQARLGPPSPQSHGPPVHFAAPALCCPTHDLAALSLAFVSRAAAACPHLLAVIALSARATPAFLPLLHPPGPKCQANRHQHHPGARLPYRLRGHTSAPLTALGIHRTTSPRAQTLHRLVASFPALERLALSETSVVPCMYNAYEPALPVLFWRIPVVMIWK</sequence>
<protein>
    <submittedName>
        <fullName evidence="1">Uncharacterized protein</fullName>
    </submittedName>
</protein>
<dbReference type="OrthoDB" id="2832838at2759"/>
<evidence type="ECO:0000313" key="1">
    <source>
        <dbReference type="EMBL" id="KZP15991.1"/>
    </source>
</evidence>
<gene>
    <name evidence="1" type="ORF">FIBSPDRAFT_68240</name>
</gene>
<name>A0A166EQ78_9AGAM</name>
<reference evidence="1 2" key="1">
    <citation type="journal article" date="2016" name="Mol. Biol. Evol.">
        <title>Comparative Genomics of Early-Diverging Mushroom-Forming Fungi Provides Insights into the Origins of Lignocellulose Decay Capabilities.</title>
        <authorList>
            <person name="Nagy L.G."/>
            <person name="Riley R."/>
            <person name="Tritt A."/>
            <person name="Adam C."/>
            <person name="Daum C."/>
            <person name="Floudas D."/>
            <person name="Sun H."/>
            <person name="Yadav J.S."/>
            <person name="Pangilinan J."/>
            <person name="Larsson K.H."/>
            <person name="Matsuura K."/>
            <person name="Barry K."/>
            <person name="Labutti K."/>
            <person name="Kuo R."/>
            <person name="Ohm R.A."/>
            <person name="Bhattacharya S.S."/>
            <person name="Shirouzu T."/>
            <person name="Yoshinaga Y."/>
            <person name="Martin F.M."/>
            <person name="Grigoriev I.V."/>
            <person name="Hibbett D.S."/>
        </authorList>
    </citation>
    <scope>NUCLEOTIDE SEQUENCE [LARGE SCALE GENOMIC DNA]</scope>
    <source>
        <strain evidence="1 2">CBS 109695</strain>
    </source>
</reference>
<organism evidence="1 2">
    <name type="scientific">Athelia psychrophila</name>
    <dbReference type="NCBI Taxonomy" id="1759441"/>
    <lineage>
        <taxon>Eukaryota</taxon>
        <taxon>Fungi</taxon>
        <taxon>Dikarya</taxon>
        <taxon>Basidiomycota</taxon>
        <taxon>Agaricomycotina</taxon>
        <taxon>Agaricomycetes</taxon>
        <taxon>Agaricomycetidae</taxon>
        <taxon>Atheliales</taxon>
        <taxon>Atheliaceae</taxon>
        <taxon>Athelia</taxon>
    </lineage>
</organism>
<dbReference type="AlphaFoldDB" id="A0A166EQ78"/>
<dbReference type="Proteomes" id="UP000076532">
    <property type="component" value="Unassembled WGS sequence"/>
</dbReference>
<keyword evidence="2" id="KW-1185">Reference proteome</keyword>
<dbReference type="EMBL" id="KV417598">
    <property type="protein sequence ID" value="KZP15991.1"/>
    <property type="molecule type" value="Genomic_DNA"/>
</dbReference>